<proteinExistence type="predicted"/>
<dbReference type="Proteomes" id="UP000480425">
    <property type="component" value="Unassembled WGS sequence"/>
</dbReference>
<organism evidence="1 2">
    <name type="scientific">Segatella copri</name>
    <dbReference type="NCBI Taxonomy" id="165179"/>
    <lineage>
        <taxon>Bacteria</taxon>
        <taxon>Pseudomonadati</taxon>
        <taxon>Bacteroidota</taxon>
        <taxon>Bacteroidia</taxon>
        <taxon>Bacteroidales</taxon>
        <taxon>Prevotellaceae</taxon>
        <taxon>Segatella</taxon>
    </lineage>
</organism>
<evidence type="ECO:0000313" key="2">
    <source>
        <dbReference type="Proteomes" id="UP000480425"/>
    </source>
</evidence>
<name>A0A6G1TZM8_9BACT</name>
<dbReference type="EMBL" id="VZCB01000033">
    <property type="protein sequence ID" value="MQN80018.1"/>
    <property type="molecule type" value="Genomic_DNA"/>
</dbReference>
<protein>
    <submittedName>
        <fullName evidence="1">Uncharacterized protein</fullName>
    </submittedName>
</protein>
<reference evidence="1 2" key="1">
    <citation type="submission" date="2019-09" db="EMBL/GenBank/DDBJ databases">
        <title>Distinct polysaccharide growth profiles of human intestinal Prevotella copri isolates.</title>
        <authorList>
            <person name="Fehlner-Peach H."/>
            <person name="Magnabosco C."/>
            <person name="Raghavan V."/>
            <person name="Scher J.U."/>
            <person name="Tett A."/>
            <person name="Cox L.M."/>
            <person name="Gottsegen C."/>
            <person name="Watters A."/>
            <person name="Wiltshire- Gordon J.D."/>
            <person name="Segata N."/>
            <person name="Bonneau R."/>
            <person name="Littman D.R."/>
        </authorList>
    </citation>
    <scope>NUCLEOTIDE SEQUENCE [LARGE SCALE GENOMIC DNA]</scope>
    <source>
        <strain evidence="2">iA622</strain>
    </source>
</reference>
<gene>
    <name evidence="1" type="ORF">F7D73_03395</name>
</gene>
<accession>A0A6G1TZM8</accession>
<dbReference type="RefSeq" id="WP_153122292.1">
    <property type="nucleotide sequence ID" value="NZ_CP152352.1"/>
</dbReference>
<sequence>MDRQLNSGVEIISRNLLFRRLTLTTTLNLYNSHLKAWSADYPLHDSFYDVHGDKQNRLMWDVRCMASVRLPWDMTFQAEKSIIRKDKKEGGSLYENCRHKLKHRARPVGGKHIYQFLHHFPYHYLVHSPTF</sequence>
<comment type="caution">
    <text evidence="1">The sequence shown here is derived from an EMBL/GenBank/DDBJ whole genome shotgun (WGS) entry which is preliminary data.</text>
</comment>
<evidence type="ECO:0000313" key="1">
    <source>
        <dbReference type="EMBL" id="MQN80018.1"/>
    </source>
</evidence>
<dbReference type="AlphaFoldDB" id="A0A6G1TZM8"/>
<dbReference type="OrthoDB" id="9803231at2"/>